<keyword evidence="1" id="KW-0732">Signal</keyword>
<dbReference type="EMBL" id="NMQU01000102">
    <property type="protein sequence ID" value="OXM45564.1"/>
    <property type="molecule type" value="Genomic_DNA"/>
</dbReference>
<gene>
    <name evidence="2" type="ORF">CFP75_30440</name>
</gene>
<reference evidence="2 3" key="1">
    <citation type="submission" date="2017-07" db="EMBL/GenBank/DDBJ databases">
        <title>Amycolatopsis alba DSM 44262 Genome sequencing and assembly.</title>
        <authorList>
            <person name="Kaur N."/>
            <person name="Mayilraj S."/>
        </authorList>
    </citation>
    <scope>NUCLEOTIDE SEQUENCE [LARGE SCALE GENOMIC DNA]</scope>
    <source>
        <strain evidence="2 3">DSM 44262</strain>
    </source>
</reference>
<feature type="chain" id="PRO_5011303071" evidence="1">
    <location>
        <begin position="29"/>
        <end position="145"/>
    </location>
</feature>
<name>A0A229RGP1_AMYAL</name>
<keyword evidence="3" id="KW-1185">Reference proteome</keyword>
<dbReference type="AlphaFoldDB" id="A0A229RGP1"/>
<evidence type="ECO:0000313" key="2">
    <source>
        <dbReference type="EMBL" id="OXM45564.1"/>
    </source>
</evidence>
<dbReference type="OrthoDB" id="3624202at2"/>
<accession>A0A229RGP1</accession>
<protein>
    <submittedName>
        <fullName evidence="2">Uncharacterized protein</fullName>
    </submittedName>
</protein>
<organism evidence="2 3">
    <name type="scientific">Amycolatopsis alba DSM 44262</name>
    <dbReference type="NCBI Taxonomy" id="1125972"/>
    <lineage>
        <taxon>Bacteria</taxon>
        <taxon>Bacillati</taxon>
        <taxon>Actinomycetota</taxon>
        <taxon>Actinomycetes</taxon>
        <taxon>Pseudonocardiales</taxon>
        <taxon>Pseudonocardiaceae</taxon>
        <taxon>Amycolatopsis</taxon>
    </lineage>
</organism>
<dbReference type="RefSeq" id="WP_020634449.1">
    <property type="nucleotide sequence ID" value="NZ_KB913032.1"/>
</dbReference>
<evidence type="ECO:0000256" key="1">
    <source>
        <dbReference type="SAM" id="SignalP"/>
    </source>
</evidence>
<feature type="signal peptide" evidence="1">
    <location>
        <begin position="1"/>
        <end position="28"/>
    </location>
</feature>
<dbReference type="Proteomes" id="UP000215563">
    <property type="component" value="Unassembled WGS sequence"/>
</dbReference>
<comment type="caution">
    <text evidence="2">The sequence shown here is derived from an EMBL/GenBank/DDBJ whole genome shotgun (WGS) entry which is preliminary data.</text>
</comment>
<evidence type="ECO:0000313" key="3">
    <source>
        <dbReference type="Proteomes" id="UP000215563"/>
    </source>
</evidence>
<dbReference type="PROSITE" id="PS51257">
    <property type="entry name" value="PROKAR_LIPOPROTEIN"/>
    <property type="match status" value="1"/>
</dbReference>
<sequence>MRTMGKTTVITAAVLLLAACDPAPPEEAAVHTDPGPVAETFPEVGEIVEASWVEEKMGAPEGRAAAPGPTDYRLSAVVRLRGDAAAKVLDDHECHAGSPAVPESLKGLVPSGVKWLSCELPANGKARTAFVADGADQAFLTSTTM</sequence>
<proteinExistence type="predicted"/>